<dbReference type="InterPro" id="IPR003594">
    <property type="entry name" value="HATPase_dom"/>
</dbReference>
<dbReference type="PANTHER" id="PTHR35526">
    <property type="entry name" value="ANTI-SIGMA-F FACTOR RSBW-RELATED"/>
    <property type="match status" value="1"/>
</dbReference>
<name>A0A3N4RUQ7_9ACTN</name>
<evidence type="ECO:0000313" key="4">
    <source>
        <dbReference type="EMBL" id="RPE37068.1"/>
    </source>
</evidence>
<gene>
    <name evidence="4" type="ORF">EDD38_5453</name>
</gene>
<evidence type="ECO:0000259" key="3">
    <source>
        <dbReference type="Pfam" id="PF13581"/>
    </source>
</evidence>
<dbReference type="RefSeq" id="WP_123819856.1">
    <property type="nucleotide sequence ID" value="NZ_RKQG01000001.1"/>
</dbReference>
<dbReference type="GO" id="GO:0004674">
    <property type="term" value="F:protein serine/threonine kinase activity"/>
    <property type="evidence" value="ECO:0007669"/>
    <property type="project" value="UniProtKB-KW"/>
</dbReference>
<sequence length="147" mass="16008">MSTVWQALDDSPLVTVLTLPPGGQRRRLVMDKQRKPVARAREFTRGALADWSWPGADDIVLLVAELVANAVLHAGGPQDLTLHATDTRLRVEVTDASRTAPAPREPHQPSTPGGHGLHIVRTVSDRWGTTPHPFGKTVWAEIDAPHS</sequence>
<proteinExistence type="predicted"/>
<dbReference type="EMBL" id="RKQG01000001">
    <property type="protein sequence ID" value="RPE37068.1"/>
    <property type="molecule type" value="Genomic_DNA"/>
</dbReference>
<dbReference type="SUPFAM" id="SSF55874">
    <property type="entry name" value="ATPase domain of HSP90 chaperone/DNA topoisomerase II/histidine kinase"/>
    <property type="match status" value="1"/>
</dbReference>
<evidence type="ECO:0000313" key="5">
    <source>
        <dbReference type="Proteomes" id="UP000266906"/>
    </source>
</evidence>
<dbReference type="Pfam" id="PF13581">
    <property type="entry name" value="HATPase_c_2"/>
    <property type="match status" value="1"/>
</dbReference>
<dbReference type="Gene3D" id="3.30.565.10">
    <property type="entry name" value="Histidine kinase-like ATPase, C-terminal domain"/>
    <property type="match status" value="1"/>
</dbReference>
<evidence type="ECO:0000256" key="2">
    <source>
        <dbReference type="SAM" id="MobiDB-lite"/>
    </source>
</evidence>
<protein>
    <submittedName>
        <fullName evidence="4">Anti-sigma regulatory factor (Ser/Thr protein kinase)</fullName>
    </submittedName>
</protein>
<reference evidence="4 5" key="1">
    <citation type="submission" date="2018-11" db="EMBL/GenBank/DDBJ databases">
        <title>Sequencing the genomes of 1000 actinobacteria strains.</title>
        <authorList>
            <person name="Klenk H.-P."/>
        </authorList>
    </citation>
    <scope>NUCLEOTIDE SEQUENCE [LARGE SCALE GENOMIC DNA]</scope>
    <source>
        <strain evidence="4 5">DSM 44781</strain>
    </source>
</reference>
<comment type="caution">
    <text evidence="4">The sequence shown here is derived from an EMBL/GenBank/DDBJ whole genome shotgun (WGS) entry which is preliminary data.</text>
</comment>
<keyword evidence="5" id="KW-1185">Reference proteome</keyword>
<dbReference type="Proteomes" id="UP000266906">
    <property type="component" value="Unassembled WGS sequence"/>
</dbReference>
<dbReference type="PANTHER" id="PTHR35526:SF3">
    <property type="entry name" value="ANTI-SIGMA-F FACTOR RSBW"/>
    <property type="match status" value="1"/>
</dbReference>
<dbReference type="InterPro" id="IPR050267">
    <property type="entry name" value="Anti-sigma-factor_SerPK"/>
</dbReference>
<feature type="region of interest" description="Disordered" evidence="2">
    <location>
        <begin position="95"/>
        <end position="116"/>
    </location>
</feature>
<keyword evidence="1" id="KW-0723">Serine/threonine-protein kinase</keyword>
<dbReference type="InterPro" id="IPR036890">
    <property type="entry name" value="HATPase_C_sf"/>
</dbReference>
<accession>A0A3N4RUQ7</accession>
<keyword evidence="1" id="KW-0808">Transferase</keyword>
<dbReference type="CDD" id="cd16936">
    <property type="entry name" value="HATPase_RsbW-like"/>
    <property type="match status" value="1"/>
</dbReference>
<evidence type="ECO:0000256" key="1">
    <source>
        <dbReference type="ARBA" id="ARBA00022527"/>
    </source>
</evidence>
<keyword evidence="1" id="KW-0418">Kinase</keyword>
<dbReference type="AlphaFoldDB" id="A0A3N4RUQ7"/>
<feature type="domain" description="Histidine kinase/HSP90-like ATPase" evidence="3">
    <location>
        <begin position="37"/>
        <end position="139"/>
    </location>
</feature>
<organism evidence="4 5">
    <name type="scientific">Kitasatospora cineracea</name>
    <dbReference type="NCBI Taxonomy" id="88074"/>
    <lineage>
        <taxon>Bacteria</taxon>
        <taxon>Bacillati</taxon>
        <taxon>Actinomycetota</taxon>
        <taxon>Actinomycetes</taxon>
        <taxon>Kitasatosporales</taxon>
        <taxon>Streptomycetaceae</taxon>
        <taxon>Kitasatospora</taxon>
    </lineage>
</organism>